<keyword evidence="7" id="KW-1185">Reference proteome</keyword>
<comment type="caution">
    <text evidence="6">The sequence shown here is derived from an EMBL/GenBank/DDBJ whole genome shotgun (WGS) entry which is preliminary data.</text>
</comment>
<feature type="chain" id="PRO_5046706692" description="Signal peptidase I" evidence="4">
    <location>
        <begin position="22"/>
        <end position="245"/>
    </location>
</feature>
<dbReference type="EMBL" id="JAUJWV010000001">
    <property type="protein sequence ID" value="MDN7240648.1"/>
    <property type="molecule type" value="Genomic_DNA"/>
</dbReference>
<feature type="signal peptide" evidence="4">
    <location>
        <begin position="1"/>
        <end position="21"/>
    </location>
</feature>
<proteinExistence type="inferred from homology"/>
<comment type="similarity">
    <text evidence="2 3">Belongs to the peptidase S26 family.</text>
</comment>
<dbReference type="PANTHER" id="PTHR43390:SF1">
    <property type="entry name" value="CHLOROPLAST PROCESSING PEPTIDASE"/>
    <property type="match status" value="1"/>
</dbReference>
<organism evidence="6 7">
    <name type="scientific">Planococcus shixiaomingii</name>
    <dbReference type="NCBI Taxonomy" id="3058393"/>
    <lineage>
        <taxon>Bacteria</taxon>
        <taxon>Bacillati</taxon>
        <taxon>Bacillota</taxon>
        <taxon>Bacilli</taxon>
        <taxon>Bacillales</taxon>
        <taxon>Caryophanaceae</taxon>
        <taxon>Planococcus</taxon>
    </lineage>
</organism>
<evidence type="ECO:0000256" key="1">
    <source>
        <dbReference type="ARBA" id="ARBA00004401"/>
    </source>
</evidence>
<dbReference type="EC" id="3.4.21.89" evidence="3"/>
<dbReference type="NCBIfam" id="TIGR02227">
    <property type="entry name" value="sigpep_I_bact"/>
    <property type="match status" value="1"/>
</dbReference>
<name>A0ABT8MYH1_9BACL</name>
<dbReference type="InterPro" id="IPR036286">
    <property type="entry name" value="LexA/Signal_pep-like_sf"/>
</dbReference>
<comment type="subcellular location">
    <subcellularLocation>
        <location evidence="1">Cell membrane</location>
        <topology evidence="1">Single-pass type II membrane protein</topology>
    </subcellularLocation>
    <subcellularLocation>
        <location evidence="3">Membrane</location>
        <topology evidence="3">Single-pass type II membrane protein</topology>
    </subcellularLocation>
</comment>
<evidence type="ECO:0000313" key="6">
    <source>
        <dbReference type="EMBL" id="MDN7240648.1"/>
    </source>
</evidence>
<dbReference type="PANTHER" id="PTHR43390">
    <property type="entry name" value="SIGNAL PEPTIDASE I"/>
    <property type="match status" value="1"/>
</dbReference>
<accession>A0ABT8MYH1</accession>
<dbReference type="InterPro" id="IPR019533">
    <property type="entry name" value="Peptidase_S26"/>
</dbReference>
<evidence type="ECO:0000256" key="2">
    <source>
        <dbReference type="ARBA" id="ARBA00009370"/>
    </source>
</evidence>
<dbReference type="Proteomes" id="UP001172055">
    <property type="component" value="Unassembled WGS sequence"/>
</dbReference>
<dbReference type="GO" id="GO:0009003">
    <property type="term" value="F:signal peptidase activity"/>
    <property type="evidence" value="ECO:0007669"/>
    <property type="project" value="UniProtKB-EC"/>
</dbReference>
<dbReference type="InterPro" id="IPR000223">
    <property type="entry name" value="Pept_S26A_signal_pept_1"/>
</dbReference>
<keyword evidence="3 6" id="KW-0378">Hydrolase</keyword>
<dbReference type="Pfam" id="PF10502">
    <property type="entry name" value="Peptidase_S26"/>
    <property type="match status" value="1"/>
</dbReference>
<keyword evidence="4" id="KW-0732">Signal</keyword>
<evidence type="ECO:0000313" key="7">
    <source>
        <dbReference type="Proteomes" id="UP001172055"/>
    </source>
</evidence>
<dbReference type="PROSITE" id="PS51257">
    <property type="entry name" value="PROKAR_LIPOPROTEIN"/>
    <property type="match status" value="1"/>
</dbReference>
<comment type="catalytic activity">
    <reaction evidence="3">
        <text>Cleavage of hydrophobic, N-terminal signal or leader sequences from secreted and periplasmic proteins.</text>
        <dbReference type="EC" id="3.4.21.89"/>
    </reaction>
</comment>
<feature type="domain" description="Peptidase S26" evidence="5">
    <location>
        <begin position="63"/>
        <end position="239"/>
    </location>
</feature>
<reference evidence="6 7" key="1">
    <citation type="submission" date="2023-06" db="EMBL/GenBank/DDBJ databases">
        <title>Novel species in genus Planococcus.</title>
        <authorList>
            <person name="Ning S."/>
        </authorList>
    </citation>
    <scope>NUCLEOTIDE SEQUENCE [LARGE SCALE GENOMIC DNA]</scope>
    <source>
        <strain evidence="6 7">N028</strain>
    </source>
</reference>
<dbReference type="CDD" id="cd06462">
    <property type="entry name" value="Peptidase_S24_S26"/>
    <property type="match status" value="1"/>
</dbReference>
<evidence type="ECO:0000259" key="5">
    <source>
        <dbReference type="Pfam" id="PF10502"/>
    </source>
</evidence>
<keyword evidence="3" id="KW-0645">Protease</keyword>
<evidence type="ECO:0000256" key="4">
    <source>
        <dbReference type="SAM" id="SignalP"/>
    </source>
</evidence>
<dbReference type="Gene3D" id="2.10.109.10">
    <property type="entry name" value="Umud Fragment, subunit A"/>
    <property type="match status" value="1"/>
</dbReference>
<protein>
    <recommendedName>
        <fullName evidence="3">Signal peptidase I</fullName>
        <ecNumber evidence="3">3.4.21.89</ecNumber>
    </recommendedName>
</protein>
<gene>
    <name evidence="6" type="primary">lepB</name>
    <name evidence="6" type="ORF">QWY14_02550</name>
</gene>
<dbReference type="RefSeq" id="WP_301722553.1">
    <property type="nucleotide sequence ID" value="NZ_JAUJWV010000001.1"/>
</dbReference>
<evidence type="ECO:0000256" key="3">
    <source>
        <dbReference type="RuleBase" id="RU362042"/>
    </source>
</evidence>
<dbReference type="SUPFAM" id="SSF51306">
    <property type="entry name" value="LexA/Signal peptidase"/>
    <property type="match status" value="1"/>
</dbReference>
<sequence length="245" mass="27507">MKLLLLSVFVLLLGACSAGEAADKKENSVVSEAAASEVVKDEDTKPEVELVEANGNTKLIQWLSDSMDRGNHDYDTMAHSELVVELNYSEANRGDVIYYKTPESAVEKNPQLPEFYIARVVGLPGETVEIRAGQVYVDDKKLDTFYGVATDRGLGKDDYFKMAEQNIEEGTWTTDEEVSKKELITWVNMDAKEEYFATSIEPVKVTTEAVFVLVDQWWRGTDSRDFGELPLERVEGKVIGYVKNK</sequence>